<dbReference type="OrthoDB" id="445556at2759"/>
<sequence length="147" mass="16678">MFANLSLSASNPLSFTSLPKMPLPRQRHQLRVSAAGAFTETRPRSKASTSLYEVLRVKDNASQTEIKSAYRSLAKLYHPDASPSESDGRDFIEIHNAYATLSDPAARAMYDLSLSAHLQHRVRRRSSVGFRPDGFYTTRRWETDQCW</sequence>
<dbReference type="SMART" id="SM00271">
    <property type="entry name" value="DnaJ"/>
    <property type="match status" value="1"/>
</dbReference>
<gene>
    <name evidence="2" type="ORF">Pyn_15431</name>
</gene>
<keyword evidence="3" id="KW-1185">Reference proteome</keyword>
<dbReference type="PROSITE" id="PS00636">
    <property type="entry name" value="DNAJ_1"/>
    <property type="match status" value="1"/>
</dbReference>
<dbReference type="CDD" id="cd06257">
    <property type="entry name" value="DnaJ"/>
    <property type="match status" value="1"/>
</dbReference>
<dbReference type="PRINTS" id="PR00625">
    <property type="entry name" value="JDOMAIN"/>
</dbReference>
<dbReference type="Pfam" id="PF00226">
    <property type="entry name" value="DnaJ"/>
    <property type="match status" value="1"/>
</dbReference>
<name>A0A314YLV1_PRUYE</name>
<dbReference type="SUPFAM" id="SSF46565">
    <property type="entry name" value="Chaperone J-domain"/>
    <property type="match status" value="1"/>
</dbReference>
<dbReference type="AlphaFoldDB" id="A0A314YLV1"/>
<dbReference type="PANTHER" id="PTHR45432:SF2">
    <property type="entry name" value="CHAPERONE PROTEIN DNAJ 11, CHLOROPLASTIC"/>
    <property type="match status" value="1"/>
</dbReference>
<proteinExistence type="predicted"/>
<dbReference type="Gene3D" id="1.10.287.110">
    <property type="entry name" value="DnaJ domain"/>
    <property type="match status" value="1"/>
</dbReference>
<dbReference type="InterPro" id="IPR001623">
    <property type="entry name" value="DnaJ_domain"/>
</dbReference>
<dbReference type="EMBL" id="PJQY01000666">
    <property type="protein sequence ID" value="PQQ08792.1"/>
    <property type="molecule type" value="Genomic_DNA"/>
</dbReference>
<protein>
    <submittedName>
        <fullName evidence="2">Chaperone protein dnaJ 11 chloroplastic</fullName>
    </submittedName>
</protein>
<evidence type="ECO:0000313" key="2">
    <source>
        <dbReference type="EMBL" id="PQQ08792.1"/>
    </source>
</evidence>
<reference evidence="2 3" key="1">
    <citation type="submission" date="2018-02" db="EMBL/GenBank/DDBJ databases">
        <title>Draft genome of wild Prunus yedoensis var. nudiflora.</title>
        <authorList>
            <person name="Baek S."/>
            <person name="Kim J.-H."/>
            <person name="Choi K."/>
            <person name="Kim G.-B."/>
            <person name="Cho A."/>
            <person name="Jang H."/>
            <person name="Shin C.-H."/>
            <person name="Yu H.-J."/>
            <person name="Mun J.-H."/>
        </authorList>
    </citation>
    <scope>NUCLEOTIDE SEQUENCE [LARGE SCALE GENOMIC DNA]</scope>
    <source>
        <strain evidence="3">cv. Jeju island</strain>
        <tissue evidence="2">Leaf</tissue>
    </source>
</reference>
<feature type="domain" description="J" evidence="1">
    <location>
        <begin position="50"/>
        <end position="114"/>
    </location>
</feature>
<evidence type="ECO:0000259" key="1">
    <source>
        <dbReference type="PROSITE" id="PS50076"/>
    </source>
</evidence>
<dbReference type="InterPro" id="IPR018253">
    <property type="entry name" value="DnaJ_domain_CS"/>
</dbReference>
<dbReference type="PROSITE" id="PS50076">
    <property type="entry name" value="DNAJ_2"/>
    <property type="match status" value="1"/>
</dbReference>
<dbReference type="STRING" id="2094558.A0A314YLV1"/>
<organism evidence="2 3">
    <name type="scientific">Prunus yedoensis var. nudiflora</name>
    <dbReference type="NCBI Taxonomy" id="2094558"/>
    <lineage>
        <taxon>Eukaryota</taxon>
        <taxon>Viridiplantae</taxon>
        <taxon>Streptophyta</taxon>
        <taxon>Embryophyta</taxon>
        <taxon>Tracheophyta</taxon>
        <taxon>Spermatophyta</taxon>
        <taxon>Magnoliopsida</taxon>
        <taxon>eudicotyledons</taxon>
        <taxon>Gunneridae</taxon>
        <taxon>Pentapetalae</taxon>
        <taxon>rosids</taxon>
        <taxon>fabids</taxon>
        <taxon>Rosales</taxon>
        <taxon>Rosaceae</taxon>
        <taxon>Amygdaloideae</taxon>
        <taxon>Amygdaleae</taxon>
        <taxon>Prunus</taxon>
    </lineage>
</organism>
<dbReference type="PANTHER" id="PTHR45432">
    <property type="entry name" value="CHAPERONE PROTEIN DNAJ 11, CHLOROPLASTIC-LIKE"/>
    <property type="match status" value="1"/>
</dbReference>
<evidence type="ECO:0000313" key="3">
    <source>
        <dbReference type="Proteomes" id="UP000250321"/>
    </source>
</evidence>
<comment type="caution">
    <text evidence="2">The sequence shown here is derived from an EMBL/GenBank/DDBJ whole genome shotgun (WGS) entry which is preliminary data.</text>
</comment>
<dbReference type="Proteomes" id="UP000250321">
    <property type="component" value="Unassembled WGS sequence"/>
</dbReference>
<accession>A0A314YLV1</accession>
<dbReference type="InterPro" id="IPR036869">
    <property type="entry name" value="J_dom_sf"/>
</dbReference>